<evidence type="ECO:0000313" key="4">
    <source>
        <dbReference type="Proteomes" id="UP001410394"/>
    </source>
</evidence>
<evidence type="ECO:0000256" key="1">
    <source>
        <dbReference type="ARBA" id="ARBA00022801"/>
    </source>
</evidence>
<comment type="caution">
    <text evidence="3">The sequence shown here is derived from an EMBL/GenBank/DDBJ whole genome shotgun (WGS) entry which is preliminary data.</text>
</comment>
<dbReference type="CDD" id="cd00431">
    <property type="entry name" value="cysteine_hydrolases"/>
    <property type="match status" value="1"/>
</dbReference>
<dbReference type="Gene3D" id="3.40.50.850">
    <property type="entry name" value="Isochorismatase-like"/>
    <property type="match status" value="1"/>
</dbReference>
<name>A0ABU9Z1R8_9RHOO</name>
<proteinExistence type="predicted"/>
<feature type="domain" description="Isochorismatase-like" evidence="2">
    <location>
        <begin position="56"/>
        <end position="244"/>
    </location>
</feature>
<dbReference type="PANTHER" id="PTHR43540:SF9">
    <property type="entry name" value="FAMILY HYDROLASE, PUTATIVE (AFU_ORTHOLOGUE AFUA_2G08700)-RELATED"/>
    <property type="match status" value="1"/>
</dbReference>
<dbReference type="InterPro" id="IPR000868">
    <property type="entry name" value="Isochorismatase-like_dom"/>
</dbReference>
<dbReference type="PANTHER" id="PTHR43540">
    <property type="entry name" value="PEROXYUREIDOACRYLATE/UREIDOACRYLATE AMIDOHYDROLASE-RELATED"/>
    <property type="match status" value="1"/>
</dbReference>
<dbReference type="InterPro" id="IPR036380">
    <property type="entry name" value="Isochorismatase-like_sf"/>
</dbReference>
<gene>
    <name evidence="3" type="ORF">ABDB84_16120</name>
</gene>
<reference evidence="3 4" key="1">
    <citation type="journal article" date="2018" name="Int. J. Syst. Evol. Microbiol.">
        <title>Uliginosibacterium sediminicola sp. nov., isolated from freshwater sediment.</title>
        <authorList>
            <person name="Hwang W.M."/>
            <person name="Kim S.M."/>
            <person name="Kang K."/>
            <person name="Ahn T.Y."/>
        </authorList>
    </citation>
    <scope>NUCLEOTIDE SEQUENCE [LARGE SCALE GENOMIC DNA]</scope>
    <source>
        <strain evidence="3 4">M1-21</strain>
    </source>
</reference>
<dbReference type="RefSeq" id="WP_345920785.1">
    <property type="nucleotide sequence ID" value="NZ_JBDIVE010000010.1"/>
</dbReference>
<keyword evidence="4" id="KW-1185">Reference proteome</keyword>
<evidence type="ECO:0000259" key="2">
    <source>
        <dbReference type="Pfam" id="PF00857"/>
    </source>
</evidence>
<sequence>MSSTREPFEPLASFGATHNAWVGNSQHVSLLRQTPVAQPLHLQAEPATLEIDLARSALVIVDMQNDFCHPQGWFAQRGFDISAARRPINTLSALLPPWRAAGGRVLWLNWGIRADRANLPPGVLYKGKAGKASNTGYGEVSPEDHGAALVRGSWGAARIDELTAAEADICVDKHRLSGFYDSELDGVLRAQGITSLLFAGINTDRCVFSTLQDAGFLGYDCLLLRDACDTPSPPYVSDSIHFLVRLLHGFITDSAALHAALSARSDSPSHAQP</sequence>
<dbReference type="GO" id="GO:0016787">
    <property type="term" value="F:hydrolase activity"/>
    <property type="evidence" value="ECO:0007669"/>
    <property type="project" value="UniProtKB-KW"/>
</dbReference>
<protein>
    <submittedName>
        <fullName evidence="3">Cysteine hydrolase</fullName>
    </submittedName>
</protein>
<organism evidence="3 4">
    <name type="scientific">Uliginosibacterium sediminicola</name>
    <dbReference type="NCBI Taxonomy" id="2024550"/>
    <lineage>
        <taxon>Bacteria</taxon>
        <taxon>Pseudomonadati</taxon>
        <taxon>Pseudomonadota</taxon>
        <taxon>Betaproteobacteria</taxon>
        <taxon>Rhodocyclales</taxon>
        <taxon>Zoogloeaceae</taxon>
        <taxon>Uliginosibacterium</taxon>
    </lineage>
</organism>
<evidence type="ECO:0000313" key="3">
    <source>
        <dbReference type="EMBL" id="MEN3070009.1"/>
    </source>
</evidence>
<dbReference type="EMBL" id="JBDIVE010000010">
    <property type="protein sequence ID" value="MEN3070009.1"/>
    <property type="molecule type" value="Genomic_DNA"/>
</dbReference>
<keyword evidence="1 3" id="KW-0378">Hydrolase</keyword>
<dbReference type="Proteomes" id="UP001410394">
    <property type="component" value="Unassembled WGS sequence"/>
</dbReference>
<dbReference type="Pfam" id="PF00857">
    <property type="entry name" value="Isochorismatase"/>
    <property type="match status" value="1"/>
</dbReference>
<accession>A0ABU9Z1R8</accession>
<dbReference type="InterPro" id="IPR050272">
    <property type="entry name" value="Isochorismatase-like_hydrls"/>
</dbReference>
<dbReference type="SUPFAM" id="SSF52499">
    <property type="entry name" value="Isochorismatase-like hydrolases"/>
    <property type="match status" value="1"/>
</dbReference>